<reference evidence="3" key="1">
    <citation type="submission" date="2025-08" db="UniProtKB">
        <authorList>
            <consortium name="RefSeq"/>
        </authorList>
    </citation>
    <scope>IDENTIFICATION</scope>
    <source>
        <tissue evidence="3">Whole body</tissue>
    </source>
</reference>
<evidence type="ECO:0000313" key="2">
    <source>
        <dbReference type="Proteomes" id="UP000694924"/>
    </source>
</evidence>
<proteinExistence type="predicted"/>
<dbReference type="InterPro" id="IPR021148">
    <property type="entry name" value="Polysacc_synth_dom"/>
</dbReference>
<feature type="domain" description="Polysaccharide biosynthesis" evidence="1">
    <location>
        <begin position="32"/>
        <end position="155"/>
    </location>
</feature>
<name>A0ABM1IVD1_POLDO</name>
<sequence>MTQFGNVTADQLLTGSSVLSKPAEEFENDQSVEAIWTMEVIEHTEVYFNLLCSVDPKHLKLTPHDDHIYKTFRETFPNLKVDKIIEDEFKSEEEKQKWRPFCEQFKDTVEDYNFGTLLRADCEGEYSEENSILTTRIQFYAIELARNREGLNDGIRSKYKKNKS</sequence>
<keyword evidence="2" id="KW-1185">Reference proteome</keyword>
<organism evidence="2 3">
    <name type="scientific">Polistes dominula</name>
    <name type="common">European paper wasp</name>
    <name type="synonym">Vespa dominula</name>
    <dbReference type="NCBI Taxonomy" id="743375"/>
    <lineage>
        <taxon>Eukaryota</taxon>
        <taxon>Metazoa</taxon>
        <taxon>Ecdysozoa</taxon>
        <taxon>Arthropoda</taxon>
        <taxon>Hexapoda</taxon>
        <taxon>Insecta</taxon>
        <taxon>Pterygota</taxon>
        <taxon>Neoptera</taxon>
        <taxon>Endopterygota</taxon>
        <taxon>Hymenoptera</taxon>
        <taxon>Apocrita</taxon>
        <taxon>Aculeata</taxon>
        <taxon>Vespoidea</taxon>
        <taxon>Vespidae</taxon>
        <taxon>Polistinae</taxon>
        <taxon>Polistini</taxon>
        <taxon>Polistes</taxon>
    </lineage>
</organism>
<dbReference type="InterPro" id="IPR008476">
    <property type="entry name" value="PBDC1_metazoa/fungi"/>
</dbReference>
<dbReference type="Gene3D" id="1.10.3560.10">
    <property type="entry name" value="yst0336 like domain"/>
    <property type="match status" value="1"/>
</dbReference>
<protein>
    <submittedName>
        <fullName evidence="3">Protein PBDC1</fullName>
    </submittedName>
</protein>
<evidence type="ECO:0000313" key="3">
    <source>
        <dbReference type="RefSeq" id="XP_015184168.1"/>
    </source>
</evidence>
<dbReference type="Pfam" id="PF04669">
    <property type="entry name" value="PBDC1"/>
    <property type="match status" value="1"/>
</dbReference>
<evidence type="ECO:0000259" key="1">
    <source>
        <dbReference type="Pfam" id="PF04669"/>
    </source>
</evidence>
<dbReference type="Proteomes" id="UP000694924">
    <property type="component" value="Unplaced"/>
</dbReference>
<dbReference type="RefSeq" id="XP_015184168.1">
    <property type="nucleotide sequence ID" value="XM_015328682.1"/>
</dbReference>
<dbReference type="GeneID" id="107070451"/>
<dbReference type="PANTHER" id="PTHR13410:SF9">
    <property type="entry name" value="PROTEIN PBDC1"/>
    <property type="match status" value="1"/>
</dbReference>
<dbReference type="PANTHER" id="PTHR13410">
    <property type="entry name" value="PROTEIN PBDC1"/>
    <property type="match status" value="1"/>
</dbReference>
<gene>
    <name evidence="3" type="primary">LOC107070451</name>
</gene>
<accession>A0ABM1IVD1</accession>
<dbReference type="InterPro" id="IPR023139">
    <property type="entry name" value="PBDC1-like_dom_sf"/>
</dbReference>